<keyword evidence="10" id="KW-0169">Cobalamin biosynthesis</keyword>
<comment type="catalytic activity">
    <reaction evidence="1">
        <text>adenosylcob(III)inamide + ATP = adenosylcob(III)inamide phosphate + ADP + H(+)</text>
        <dbReference type="Rhea" id="RHEA:15769"/>
        <dbReference type="ChEBI" id="CHEBI:2480"/>
        <dbReference type="ChEBI" id="CHEBI:15378"/>
        <dbReference type="ChEBI" id="CHEBI:30616"/>
        <dbReference type="ChEBI" id="CHEBI:58502"/>
        <dbReference type="ChEBI" id="CHEBI:456216"/>
        <dbReference type="EC" id="2.7.1.156"/>
    </reaction>
</comment>
<evidence type="ECO:0000256" key="7">
    <source>
        <dbReference type="ARBA" id="ARBA00007490"/>
    </source>
</evidence>
<keyword evidence="15" id="KW-0342">GTP-binding</keyword>
<evidence type="ECO:0000256" key="11">
    <source>
        <dbReference type="ARBA" id="ARBA00022679"/>
    </source>
</evidence>
<evidence type="ECO:0000256" key="6">
    <source>
        <dbReference type="ARBA" id="ARBA00005159"/>
    </source>
</evidence>
<evidence type="ECO:0000256" key="5">
    <source>
        <dbReference type="ARBA" id="ARBA00004692"/>
    </source>
</evidence>
<evidence type="ECO:0000256" key="17">
    <source>
        <dbReference type="ARBA" id="ARBA00030571"/>
    </source>
</evidence>
<dbReference type="EC" id="2.7.7.62" evidence="9"/>
<comment type="pathway">
    <text evidence="5">Cofactor biosynthesis; adenosylcobalamin biosynthesis; adenosylcobalamin from cob(II)yrinate a,c-diamide: step 6/7.</text>
</comment>
<comment type="function">
    <text evidence="4">Catalyzes ATP-dependent phosphorylation of adenosylcobinamide and addition of GMP to adenosylcobinamide phosphate.</text>
</comment>
<comment type="caution">
    <text evidence="18">The sequence shown here is derived from an EMBL/GenBank/DDBJ whole genome shotgun (WGS) entry which is preliminary data.</text>
</comment>
<comment type="pathway">
    <text evidence="6">Cofactor biosynthesis; adenosylcobalamin biosynthesis; adenosylcobalamin from cob(II)yrinate a,c-diamide: step 5/7.</text>
</comment>
<dbReference type="RefSeq" id="WP_230500169.1">
    <property type="nucleotide sequence ID" value="NZ_CAKJTJ010000004.1"/>
</dbReference>
<evidence type="ECO:0000256" key="9">
    <source>
        <dbReference type="ARBA" id="ARBA00012523"/>
    </source>
</evidence>
<dbReference type="Pfam" id="PF02283">
    <property type="entry name" value="CobU"/>
    <property type="match status" value="1"/>
</dbReference>
<keyword evidence="19" id="KW-1185">Reference proteome</keyword>
<evidence type="ECO:0000256" key="12">
    <source>
        <dbReference type="ARBA" id="ARBA00022741"/>
    </source>
</evidence>
<dbReference type="CDD" id="cd00544">
    <property type="entry name" value="CobU"/>
    <property type="match status" value="1"/>
</dbReference>
<keyword evidence="11 18" id="KW-0808">Transferase</keyword>
<keyword evidence="13" id="KW-0418">Kinase</keyword>
<accession>A0ABM8YJY7</accession>
<evidence type="ECO:0000256" key="10">
    <source>
        <dbReference type="ARBA" id="ARBA00022573"/>
    </source>
</evidence>
<evidence type="ECO:0000256" key="3">
    <source>
        <dbReference type="ARBA" id="ARBA00001522"/>
    </source>
</evidence>
<evidence type="ECO:0000256" key="2">
    <source>
        <dbReference type="ARBA" id="ARBA00000711"/>
    </source>
</evidence>
<evidence type="ECO:0000313" key="19">
    <source>
        <dbReference type="Proteomes" id="UP000789833"/>
    </source>
</evidence>
<dbReference type="EMBL" id="CAKJTJ010000004">
    <property type="protein sequence ID" value="CAG9620231.1"/>
    <property type="molecule type" value="Genomic_DNA"/>
</dbReference>
<evidence type="ECO:0000256" key="8">
    <source>
        <dbReference type="ARBA" id="ARBA00012016"/>
    </source>
</evidence>
<evidence type="ECO:0000256" key="16">
    <source>
        <dbReference type="ARBA" id="ARBA00029570"/>
    </source>
</evidence>
<dbReference type="GO" id="GO:0043752">
    <property type="term" value="F:adenosylcobinamide kinase activity"/>
    <property type="evidence" value="ECO:0007669"/>
    <property type="project" value="UniProtKB-EC"/>
</dbReference>
<dbReference type="SUPFAM" id="SSF52540">
    <property type="entry name" value="P-loop containing nucleoside triphosphate hydrolases"/>
    <property type="match status" value="1"/>
</dbReference>
<gene>
    <name evidence="18" type="primary">cobP</name>
    <name evidence="18" type="ORF">BACCIP111883_00999</name>
</gene>
<dbReference type="PANTHER" id="PTHR34848">
    <property type="match status" value="1"/>
</dbReference>
<dbReference type="InterPro" id="IPR027417">
    <property type="entry name" value="P-loop_NTPase"/>
</dbReference>
<dbReference type="PANTHER" id="PTHR34848:SF1">
    <property type="entry name" value="BIFUNCTIONAL ADENOSYLCOBALAMIN BIOSYNTHESIS PROTEIN COBU"/>
    <property type="match status" value="1"/>
</dbReference>
<comment type="catalytic activity">
    <reaction evidence="3">
        <text>adenosylcob(III)inamide + GTP = adenosylcob(III)inamide phosphate + GDP + H(+)</text>
        <dbReference type="Rhea" id="RHEA:15765"/>
        <dbReference type="ChEBI" id="CHEBI:2480"/>
        <dbReference type="ChEBI" id="CHEBI:15378"/>
        <dbReference type="ChEBI" id="CHEBI:37565"/>
        <dbReference type="ChEBI" id="CHEBI:58189"/>
        <dbReference type="ChEBI" id="CHEBI:58502"/>
        <dbReference type="EC" id="2.7.1.156"/>
    </reaction>
</comment>
<comment type="similarity">
    <text evidence="7">Belongs to the CobU/CobP family.</text>
</comment>
<dbReference type="Gene3D" id="3.40.50.300">
    <property type="entry name" value="P-loop containing nucleotide triphosphate hydrolases"/>
    <property type="match status" value="1"/>
</dbReference>
<keyword evidence="12" id="KW-0547">Nucleotide-binding</keyword>
<evidence type="ECO:0000256" key="13">
    <source>
        <dbReference type="ARBA" id="ARBA00022777"/>
    </source>
</evidence>
<protein>
    <recommendedName>
        <fullName evidence="16">Adenosylcobinamide kinase</fullName>
        <ecNumber evidence="8">2.7.1.156</ecNumber>
        <ecNumber evidence="9">2.7.7.62</ecNumber>
    </recommendedName>
    <alternativeName>
        <fullName evidence="17">Adenosylcobinamide-phosphate guanylyltransferase</fullName>
    </alternativeName>
</protein>
<sequence length="181" mass="20829">MIIFISGGARSGKSSFAEKLAITTYVKKGTRLVYLATANKSDEEMTQRIQIHQQIRGNIWDLVEEPCDVARVLHLCKNGDVILLDCLTIWLSNVMFGEADFDLEECLECVHEWKRIAAEKELTLFIVSNDVNEDLPSPYELVRNYIIQLEKLHRFLVEHSNEVIQVRAGLPKYWKGRGIHK</sequence>
<evidence type="ECO:0000256" key="4">
    <source>
        <dbReference type="ARBA" id="ARBA00003889"/>
    </source>
</evidence>
<dbReference type="EC" id="2.7.1.156" evidence="8"/>
<evidence type="ECO:0000313" key="18">
    <source>
        <dbReference type="EMBL" id="CAG9620231.1"/>
    </source>
</evidence>
<dbReference type="InterPro" id="IPR003203">
    <property type="entry name" value="CobU/CobP"/>
</dbReference>
<evidence type="ECO:0000256" key="1">
    <source>
        <dbReference type="ARBA" id="ARBA00000312"/>
    </source>
</evidence>
<organism evidence="18 19">
    <name type="scientific">Sutcliffiella rhizosphaerae</name>
    <dbReference type="NCBI Taxonomy" id="2880967"/>
    <lineage>
        <taxon>Bacteria</taxon>
        <taxon>Bacillati</taxon>
        <taxon>Bacillota</taxon>
        <taxon>Bacilli</taxon>
        <taxon>Bacillales</taxon>
        <taxon>Bacillaceae</taxon>
        <taxon>Sutcliffiella</taxon>
    </lineage>
</organism>
<proteinExistence type="inferred from homology"/>
<name>A0ABM8YJY7_9BACI</name>
<reference evidence="18 19" key="1">
    <citation type="submission" date="2021-10" db="EMBL/GenBank/DDBJ databases">
        <authorList>
            <person name="Criscuolo A."/>
        </authorList>
    </citation>
    <scope>NUCLEOTIDE SEQUENCE [LARGE SCALE GENOMIC DNA]</scope>
    <source>
        <strain evidence="19">CIP 111883</strain>
    </source>
</reference>
<keyword evidence="14" id="KW-0067">ATP-binding</keyword>
<dbReference type="Proteomes" id="UP000789833">
    <property type="component" value="Unassembled WGS sequence"/>
</dbReference>
<dbReference type="PIRSF" id="PIRSF006135">
    <property type="entry name" value="CobU"/>
    <property type="match status" value="1"/>
</dbReference>
<evidence type="ECO:0000256" key="15">
    <source>
        <dbReference type="ARBA" id="ARBA00023134"/>
    </source>
</evidence>
<comment type="catalytic activity">
    <reaction evidence="2">
        <text>adenosylcob(III)inamide phosphate + GTP + H(+) = adenosylcob(III)inamide-GDP + diphosphate</text>
        <dbReference type="Rhea" id="RHEA:22712"/>
        <dbReference type="ChEBI" id="CHEBI:15378"/>
        <dbReference type="ChEBI" id="CHEBI:33019"/>
        <dbReference type="ChEBI" id="CHEBI:37565"/>
        <dbReference type="ChEBI" id="CHEBI:58502"/>
        <dbReference type="ChEBI" id="CHEBI:60487"/>
        <dbReference type="EC" id="2.7.7.62"/>
    </reaction>
</comment>
<evidence type="ECO:0000256" key="14">
    <source>
        <dbReference type="ARBA" id="ARBA00022840"/>
    </source>
</evidence>